<reference evidence="2 3" key="1">
    <citation type="journal article" date="2018" name="Sci. Rep.">
        <title>Comparative genomics provides insights into the lifestyle and reveals functional heterogeneity of dark septate endophytic fungi.</title>
        <authorList>
            <person name="Knapp D.G."/>
            <person name="Nemeth J.B."/>
            <person name="Barry K."/>
            <person name="Hainaut M."/>
            <person name="Henrissat B."/>
            <person name="Johnson J."/>
            <person name="Kuo A."/>
            <person name="Lim J.H.P."/>
            <person name="Lipzen A."/>
            <person name="Nolan M."/>
            <person name="Ohm R.A."/>
            <person name="Tamas L."/>
            <person name="Grigoriev I.V."/>
            <person name="Spatafora J.W."/>
            <person name="Nagy L.G."/>
            <person name="Kovacs G.M."/>
        </authorList>
    </citation>
    <scope>NUCLEOTIDE SEQUENCE [LARGE SCALE GENOMIC DNA]</scope>
    <source>
        <strain evidence="2 3">DSE2036</strain>
    </source>
</reference>
<gene>
    <name evidence="2" type="ORF">DM02DRAFT_82156</name>
</gene>
<dbReference type="Proteomes" id="UP000244855">
    <property type="component" value="Unassembled WGS sequence"/>
</dbReference>
<name>A0A2V1DH05_9PLEO</name>
<protein>
    <submittedName>
        <fullName evidence="2">Uncharacterized protein</fullName>
    </submittedName>
</protein>
<keyword evidence="3" id="KW-1185">Reference proteome</keyword>
<feature type="transmembrane region" description="Helical" evidence="1">
    <location>
        <begin position="62"/>
        <end position="81"/>
    </location>
</feature>
<organism evidence="2 3">
    <name type="scientific">Periconia macrospinosa</name>
    <dbReference type="NCBI Taxonomy" id="97972"/>
    <lineage>
        <taxon>Eukaryota</taxon>
        <taxon>Fungi</taxon>
        <taxon>Dikarya</taxon>
        <taxon>Ascomycota</taxon>
        <taxon>Pezizomycotina</taxon>
        <taxon>Dothideomycetes</taxon>
        <taxon>Pleosporomycetidae</taxon>
        <taxon>Pleosporales</taxon>
        <taxon>Massarineae</taxon>
        <taxon>Periconiaceae</taxon>
        <taxon>Periconia</taxon>
    </lineage>
</organism>
<keyword evidence="1" id="KW-1133">Transmembrane helix</keyword>
<keyword evidence="1" id="KW-0472">Membrane</keyword>
<dbReference type="EMBL" id="KZ805437">
    <property type="protein sequence ID" value="PVH97380.1"/>
    <property type="molecule type" value="Genomic_DNA"/>
</dbReference>
<keyword evidence="1" id="KW-0812">Transmembrane</keyword>
<dbReference type="AlphaFoldDB" id="A0A2V1DH05"/>
<feature type="transmembrane region" description="Helical" evidence="1">
    <location>
        <begin position="37"/>
        <end position="55"/>
    </location>
</feature>
<proteinExistence type="predicted"/>
<evidence type="ECO:0000313" key="2">
    <source>
        <dbReference type="EMBL" id="PVH97380.1"/>
    </source>
</evidence>
<evidence type="ECO:0000256" key="1">
    <source>
        <dbReference type="SAM" id="Phobius"/>
    </source>
</evidence>
<sequence length="125" mass="14289">MLNVLFVLSTFLGGGVLRDWIGNLGFGFWGSRDLWDFWWLSSSSSLCISSVLCRVCRVCVCVWYIFLFSLFFFCSLLSSLAQEAKKKKVINDRSPPTLSGLFSSLSREFLRIFVLIFYLLEIGSI</sequence>
<accession>A0A2V1DH05</accession>
<evidence type="ECO:0000313" key="3">
    <source>
        <dbReference type="Proteomes" id="UP000244855"/>
    </source>
</evidence>